<evidence type="ECO:0000313" key="4">
    <source>
        <dbReference type="EMBL" id="KAG8382388.1"/>
    </source>
</evidence>
<organism evidence="4 5">
    <name type="scientific">Buddleja alternifolia</name>
    <dbReference type="NCBI Taxonomy" id="168488"/>
    <lineage>
        <taxon>Eukaryota</taxon>
        <taxon>Viridiplantae</taxon>
        <taxon>Streptophyta</taxon>
        <taxon>Embryophyta</taxon>
        <taxon>Tracheophyta</taxon>
        <taxon>Spermatophyta</taxon>
        <taxon>Magnoliopsida</taxon>
        <taxon>eudicotyledons</taxon>
        <taxon>Gunneridae</taxon>
        <taxon>Pentapetalae</taxon>
        <taxon>asterids</taxon>
        <taxon>lamiids</taxon>
        <taxon>Lamiales</taxon>
        <taxon>Scrophulariaceae</taxon>
        <taxon>Buddlejeae</taxon>
        <taxon>Buddleja</taxon>
    </lineage>
</organism>
<dbReference type="InterPro" id="IPR006501">
    <property type="entry name" value="Pectinesterase_inhib_dom"/>
</dbReference>
<keyword evidence="5" id="KW-1185">Reference proteome</keyword>
<dbReference type="SUPFAM" id="SSF101148">
    <property type="entry name" value="Plant invertase/pectin methylesterase inhibitor"/>
    <property type="match status" value="1"/>
</dbReference>
<evidence type="ECO:0000256" key="1">
    <source>
        <dbReference type="ARBA" id="ARBA00022729"/>
    </source>
</evidence>
<protein>
    <recommendedName>
        <fullName evidence="3">Pectinesterase inhibitor domain-containing protein</fullName>
    </recommendedName>
</protein>
<evidence type="ECO:0000313" key="5">
    <source>
        <dbReference type="Proteomes" id="UP000826271"/>
    </source>
</evidence>
<dbReference type="CDD" id="cd15798">
    <property type="entry name" value="PMEI-like_3"/>
    <property type="match status" value="1"/>
</dbReference>
<dbReference type="Proteomes" id="UP000826271">
    <property type="component" value="Unassembled WGS sequence"/>
</dbReference>
<dbReference type="PANTHER" id="PTHR31080">
    <property type="entry name" value="PECTINESTERASE INHIBITOR-LIKE"/>
    <property type="match status" value="1"/>
</dbReference>
<dbReference type="FunFam" id="1.20.140.40:FF:000005">
    <property type="entry name" value="Pectin methylesterase inhibitor 1"/>
    <property type="match status" value="1"/>
</dbReference>
<dbReference type="EMBL" id="WHWC01000005">
    <property type="protein sequence ID" value="KAG8382388.1"/>
    <property type="molecule type" value="Genomic_DNA"/>
</dbReference>
<feature type="chain" id="PRO_5043552060" description="Pectinesterase inhibitor domain-containing protein" evidence="2">
    <location>
        <begin position="26"/>
        <end position="199"/>
    </location>
</feature>
<dbReference type="InterPro" id="IPR035513">
    <property type="entry name" value="Invertase/methylesterase_inhib"/>
</dbReference>
<proteinExistence type="predicted"/>
<feature type="signal peptide" evidence="2">
    <location>
        <begin position="1"/>
        <end position="25"/>
    </location>
</feature>
<name>A0AAV6XTE8_9LAMI</name>
<sequence>MAKLNSLLLLLLIISFHYILHIANSASDSKPKAANFIKAECGATLYPALCVHCLSSYSTKIQQNKLQLAQVALSVSLSRAQSVSRFVSKLARMRGVKTMEYRAVKDCVENMGGTVDQLSRSMRELGSMSRVAGRDFEWHVSNVETWVSAALTYENTCLDGFAGAKMGGNVKVAIRRRVLNCAQVTSNALALVNRFAARH</sequence>
<dbReference type="Pfam" id="PF04043">
    <property type="entry name" value="PMEI"/>
    <property type="match status" value="1"/>
</dbReference>
<accession>A0AAV6XTE8</accession>
<feature type="domain" description="Pectinesterase inhibitor" evidence="3">
    <location>
        <begin position="32"/>
        <end position="191"/>
    </location>
</feature>
<dbReference type="Gene3D" id="1.20.140.40">
    <property type="entry name" value="Invertase/pectin methylesterase inhibitor family protein"/>
    <property type="match status" value="1"/>
</dbReference>
<dbReference type="PANTHER" id="PTHR31080:SF207">
    <property type="entry name" value="PECTINESTERASE INHIBITOR 9"/>
    <property type="match status" value="1"/>
</dbReference>
<dbReference type="InterPro" id="IPR051955">
    <property type="entry name" value="PME_Inhibitor"/>
</dbReference>
<reference evidence="4" key="1">
    <citation type="submission" date="2019-10" db="EMBL/GenBank/DDBJ databases">
        <authorList>
            <person name="Zhang R."/>
            <person name="Pan Y."/>
            <person name="Wang J."/>
            <person name="Ma R."/>
            <person name="Yu S."/>
        </authorList>
    </citation>
    <scope>NUCLEOTIDE SEQUENCE</scope>
    <source>
        <strain evidence="4">LA-IB0</strain>
        <tissue evidence="4">Leaf</tissue>
    </source>
</reference>
<dbReference type="AlphaFoldDB" id="A0AAV6XTE8"/>
<gene>
    <name evidence="4" type="ORF">BUALT_Bualt05G0072200</name>
</gene>
<evidence type="ECO:0000259" key="3">
    <source>
        <dbReference type="SMART" id="SM00856"/>
    </source>
</evidence>
<dbReference type="NCBIfam" id="TIGR01614">
    <property type="entry name" value="PME_inhib"/>
    <property type="match status" value="1"/>
</dbReference>
<dbReference type="SMART" id="SM00856">
    <property type="entry name" value="PMEI"/>
    <property type="match status" value="1"/>
</dbReference>
<dbReference type="GO" id="GO:0046910">
    <property type="term" value="F:pectinesterase inhibitor activity"/>
    <property type="evidence" value="ECO:0007669"/>
    <property type="project" value="UniProtKB-ARBA"/>
</dbReference>
<comment type="caution">
    <text evidence="4">The sequence shown here is derived from an EMBL/GenBank/DDBJ whole genome shotgun (WGS) entry which is preliminary data.</text>
</comment>
<evidence type="ECO:0000256" key="2">
    <source>
        <dbReference type="SAM" id="SignalP"/>
    </source>
</evidence>
<keyword evidence="1 2" id="KW-0732">Signal</keyword>